<dbReference type="InterPro" id="IPR012132">
    <property type="entry name" value="GMC_OxRdtase"/>
</dbReference>
<feature type="active site" description="Proton donor" evidence="7">
    <location>
        <position position="565"/>
    </location>
</feature>
<dbReference type="InterPro" id="IPR007867">
    <property type="entry name" value="GMC_OxRtase_C"/>
</dbReference>
<organism evidence="12 13">
    <name type="scientific">Phanerochaete sordida</name>
    <dbReference type="NCBI Taxonomy" id="48140"/>
    <lineage>
        <taxon>Eukaryota</taxon>
        <taxon>Fungi</taxon>
        <taxon>Dikarya</taxon>
        <taxon>Basidiomycota</taxon>
        <taxon>Agaricomycotina</taxon>
        <taxon>Agaricomycetes</taxon>
        <taxon>Polyporales</taxon>
        <taxon>Phanerochaetaceae</taxon>
        <taxon>Phanerochaete</taxon>
    </lineage>
</organism>
<accession>A0A9P3G9I7</accession>
<evidence type="ECO:0000259" key="10">
    <source>
        <dbReference type="PROSITE" id="PS00623"/>
    </source>
</evidence>
<evidence type="ECO:0000256" key="2">
    <source>
        <dbReference type="ARBA" id="ARBA00010790"/>
    </source>
</evidence>
<feature type="active site" description="Proton acceptor" evidence="7">
    <location>
        <position position="608"/>
    </location>
</feature>
<comment type="cofactor">
    <cofactor evidence="1">
        <name>FAD</name>
        <dbReference type="ChEBI" id="CHEBI:57692"/>
    </cofactor>
</comment>
<feature type="chain" id="PRO_5040420884" evidence="9">
    <location>
        <begin position="19"/>
        <end position="630"/>
    </location>
</feature>
<keyword evidence="5 8" id="KW-0274">FAD</keyword>
<dbReference type="Pfam" id="PF00732">
    <property type="entry name" value="GMC_oxred_N"/>
    <property type="match status" value="1"/>
</dbReference>
<dbReference type="PIRSF" id="PIRSF000137">
    <property type="entry name" value="Alcohol_oxidase"/>
    <property type="match status" value="1"/>
</dbReference>
<dbReference type="Gene3D" id="3.50.50.60">
    <property type="entry name" value="FAD/NAD(P)-binding domain"/>
    <property type="match status" value="1"/>
</dbReference>
<feature type="signal peptide" evidence="9">
    <location>
        <begin position="1"/>
        <end position="18"/>
    </location>
</feature>
<dbReference type="EMBL" id="BPQB01000017">
    <property type="protein sequence ID" value="GJE90542.1"/>
    <property type="molecule type" value="Genomic_DNA"/>
</dbReference>
<evidence type="ECO:0000259" key="11">
    <source>
        <dbReference type="PROSITE" id="PS00624"/>
    </source>
</evidence>
<dbReference type="GO" id="GO:0050660">
    <property type="term" value="F:flavin adenine dinucleotide binding"/>
    <property type="evidence" value="ECO:0007669"/>
    <property type="project" value="InterPro"/>
</dbReference>
<dbReference type="SUPFAM" id="SSF51905">
    <property type="entry name" value="FAD/NAD(P)-binding domain"/>
    <property type="match status" value="1"/>
</dbReference>
<dbReference type="Gene3D" id="3.30.560.10">
    <property type="entry name" value="Glucose Oxidase, domain 3"/>
    <property type="match status" value="1"/>
</dbReference>
<keyword evidence="13" id="KW-1185">Reference proteome</keyword>
<comment type="similarity">
    <text evidence="2 8">Belongs to the GMC oxidoreductase family.</text>
</comment>
<dbReference type="PROSITE" id="PS00624">
    <property type="entry name" value="GMC_OXRED_2"/>
    <property type="match status" value="1"/>
</dbReference>
<gene>
    <name evidence="12" type="ORF">PsYK624_066830</name>
</gene>
<evidence type="ECO:0000256" key="3">
    <source>
        <dbReference type="ARBA" id="ARBA00022630"/>
    </source>
</evidence>
<keyword evidence="6" id="KW-0560">Oxidoreductase</keyword>
<evidence type="ECO:0000256" key="5">
    <source>
        <dbReference type="ARBA" id="ARBA00022827"/>
    </source>
</evidence>
<dbReference type="PANTHER" id="PTHR11552">
    <property type="entry name" value="GLUCOSE-METHANOL-CHOLINE GMC OXIDOREDUCTASE"/>
    <property type="match status" value="1"/>
</dbReference>
<dbReference type="OrthoDB" id="269227at2759"/>
<evidence type="ECO:0000256" key="1">
    <source>
        <dbReference type="ARBA" id="ARBA00001974"/>
    </source>
</evidence>
<evidence type="ECO:0000313" key="13">
    <source>
        <dbReference type="Proteomes" id="UP000703269"/>
    </source>
</evidence>
<evidence type="ECO:0000256" key="4">
    <source>
        <dbReference type="ARBA" id="ARBA00022729"/>
    </source>
</evidence>
<evidence type="ECO:0000256" key="8">
    <source>
        <dbReference type="RuleBase" id="RU003968"/>
    </source>
</evidence>
<evidence type="ECO:0000256" key="7">
    <source>
        <dbReference type="PIRSR" id="PIRSR000137-1"/>
    </source>
</evidence>
<name>A0A9P3G9I7_9APHY</name>
<feature type="domain" description="Glucose-methanol-choline oxidoreductase N-terminal" evidence="11">
    <location>
        <begin position="314"/>
        <end position="328"/>
    </location>
</feature>
<comment type="caution">
    <text evidence="12">The sequence shown here is derived from an EMBL/GenBank/DDBJ whole genome shotgun (WGS) entry which is preliminary data.</text>
</comment>
<dbReference type="Pfam" id="PF05199">
    <property type="entry name" value="GMC_oxred_C"/>
    <property type="match status" value="1"/>
</dbReference>
<keyword evidence="3 8" id="KW-0285">Flavoprotein</keyword>
<dbReference type="PROSITE" id="PS00623">
    <property type="entry name" value="GMC_OXRED_1"/>
    <property type="match status" value="1"/>
</dbReference>
<dbReference type="GO" id="GO:0016614">
    <property type="term" value="F:oxidoreductase activity, acting on CH-OH group of donors"/>
    <property type="evidence" value="ECO:0007669"/>
    <property type="project" value="InterPro"/>
</dbReference>
<dbReference type="PANTHER" id="PTHR11552:SF201">
    <property type="entry name" value="GLUCOSE-METHANOL-CHOLINE OXIDOREDUCTASE N-TERMINAL DOMAIN-CONTAINING PROTEIN"/>
    <property type="match status" value="1"/>
</dbReference>
<protein>
    <submittedName>
        <fullName evidence="12">GMC family oxidoreductase</fullName>
    </submittedName>
</protein>
<dbReference type="InterPro" id="IPR000172">
    <property type="entry name" value="GMC_OxRdtase_N"/>
</dbReference>
<dbReference type="SUPFAM" id="SSF54373">
    <property type="entry name" value="FAD-linked reductases, C-terminal domain"/>
    <property type="match status" value="1"/>
</dbReference>
<evidence type="ECO:0000256" key="6">
    <source>
        <dbReference type="ARBA" id="ARBA00023002"/>
    </source>
</evidence>
<dbReference type="Proteomes" id="UP000703269">
    <property type="component" value="Unassembled WGS sequence"/>
</dbReference>
<reference evidence="12 13" key="1">
    <citation type="submission" date="2021-08" db="EMBL/GenBank/DDBJ databases">
        <title>Draft Genome Sequence of Phanerochaete sordida strain YK-624.</title>
        <authorList>
            <person name="Mori T."/>
            <person name="Dohra H."/>
            <person name="Suzuki T."/>
            <person name="Kawagishi H."/>
            <person name="Hirai H."/>
        </authorList>
    </citation>
    <scope>NUCLEOTIDE SEQUENCE [LARGE SCALE GENOMIC DNA]</scope>
    <source>
        <strain evidence="12 13">YK-624</strain>
    </source>
</reference>
<keyword evidence="4 9" id="KW-0732">Signal</keyword>
<evidence type="ECO:0000256" key="9">
    <source>
        <dbReference type="SAM" id="SignalP"/>
    </source>
</evidence>
<proteinExistence type="inferred from homology"/>
<dbReference type="AlphaFoldDB" id="A0A9P3G9I7"/>
<evidence type="ECO:0000313" key="12">
    <source>
        <dbReference type="EMBL" id="GJE90542.1"/>
    </source>
</evidence>
<feature type="domain" description="Glucose-methanol-choline oxidoreductase N-terminal" evidence="10">
    <location>
        <begin position="116"/>
        <end position="139"/>
    </location>
</feature>
<sequence length="630" mass="66548">MSRALLLLLAGSFALTCANVACPGRPQAIEDPAQFSAIKFDYLVIGGGTAGVALSARLSENPLLVVGLIEAGTTHFGNPIIDAPANSPGGNPEFDWMFASVPQVHANGQIIALPRGKLLGGSSGINGLAWGRGSSAEYDAWNSFAPGHGWTWDGLLPYMKKAEKFDTNPPNPYPGITPAAAHKAQEDLPRVDGFLGPVSASHTSFYFDTVPNLVESLNALGIPTNAEPQSGNATGVTNTLLSVDPRCGSRSYSATTYFCSHSQNSNYRVLLNAQATRVLFSRTQSGLTATGVEYISGNHTYTANATREIILSAGADQTPQLLELSGVGNSTILQAYGIEPLIDLPGVGENWQDQVLSVVQFELKPGIATFDLLRNNATFAAEQAALYNETHTGLLAAADNTLTFVPLAQLVNATRLATLLDILDQGVARGLKTGVQQLQTPFLRQWLSQDIIGSVELIGWSKGIVSPESGKSYVTMINVLLHPLSRGNVHINSSDPLAPPAIDPCFLAEEFDLQALVDIIKFAQGIGRTEPFADLVATQTNPALSAQTDDDLIAYIRAGVGGADHHIGTAAMAPQDKGGVVDGTLKVYGTTNLRVVDASVIPNQIGAHTQASVYAIAEKVADMILCELVL</sequence>
<dbReference type="InterPro" id="IPR036188">
    <property type="entry name" value="FAD/NAD-bd_sf"/>
</dbReference>